<dbReference type="SUPFAM" id="SSF52540">
    <property type="entry name" value="P-loop containing nucleoside triphosphate hydrolases"/>
    <property type="match status" value="1"/>
</dbReference>
<comment type="similarity">
    <text evidence="1">Belongs to the DNA2/NAM7 helicase family.</text>
</comment>
<dbReference type="GO" id="GO:0043139">
    <property type="term" value="F:5'-3' DNA helicase activity"/>
    <property type="evidence" value="ECO:0007669"/>
    <property type="project" value="TreeGrafter"/>
</dbReference>
<evidence type="ECO:0000256" key="5">
    <source>
        <dbReference type="ARBA" id="ARBA00022840"/>
    </source>
</evidence>
<evidence type="ECO:0000259" key="7">
    <source>
        <dbReference type="Pfam" id="PF13086"/>
    </source>
</evidence>
<evidence type="ECO:0000256" key="1">
    <source>
        <dbReference type="ARBA" id="ARBA00007913"/>
    </source>
</evidence>
<accession>A0A5D0UC40</accession>
<feature type="domain" description="DNA2/NAM7 helicase helicase" evidence="7">
    <location>
        <begin position="322"/>
        <end position="818"/>
    </location>
</feature>
<dbReference type="AlphaFoldDB" id="A0A5D0UC40"/>
<keyword evidence="3" id="KW-0378">Hydrolase</keyword>
<proteinExistence type="inferred from homology"/>
<keyword evidence="4" id="KW-0347">Helicase</keyword>
<keyword evidence="10" id="KW-1185">Reference proteome</keyword>
<feature type="coiled-coil region" evidence="6">
    <location>
        <begin position="505"/>
        <end position="563"/>
    </location>
</feature>
<dbReference type="GO" id="GO:0005524">
    <property type="term" value="F:ATP binding"/>
    <property type="evidence" value="ECO:0007669"/>
    <property type="project" value="UniProtKB-KW"/>
</dbReference>
<dbReference type="InterPro" id="IPR027417">
    <property type="entry name" value="P-loop_NTPase"/>
</dbReference>
<dbReference type="PANTHER" id="PTHR43788:SF8">
    <property type="entry name" value="DNA-BINDING PROTEIN SMUBP-2"/>
    <property type="match status" value="1"/>
</dbReference>
<dbReference type="PANTHER" id="PTHR43788">
    <property type="entry name" value="DNA2/NAM7 HELICASE FAMILY MEMBER"/>
    <property type="match status" value="1"/>
</dbReference>
<dbReference type="InterPro" id="IPR041677">
    <property type="entry name" value="DNA2/NAM7_AAA_11"/>
</dbReference>
<name>A0A5D0UC40_9ACTN</name>
<evidence type="ECO:0000256" key="4">
    <source>
        <dbReference type="ARBA" id="ARBA00022806"/>
    </source>
</evidence>
<sequence length="1069" mass="118938">MLYKRLMGMAVQRTGREQARVLEFWRAVELFSPQAVPKVSRRARVFEIRPGEPLPWENGHELGSVRLRRGMTWRHTLYGGVFSLESVRAVLTDVFGKDPEDLEARKLGESALLALTITDLGQPLLGSQELSGCAWATGRTLSPGPDAPGWLDGFEKDCEDCAGELALLMEAQDKDDTPPEVLERGWRLGVPIGFDELAKFTAVVNKAFGVIEVLKATELRVASVPVSMKSQFNGDSSDFLNSFFVRDLERVRNRVAGGDYGRALGAYMRGGEAPDLASRIDVRARPDVVYDRVAPTEVPAGRWPTRPEWPLALSQQFAVDTAIGDLMDGAGLIAVNGPPGTGKTTMLRDLLAAIVVERATRLADLTSPAAAFTGNAGWKTANQPYPRRVRLWQPHLTGFEVAVASANNGAVENVSLELPQRGAVHMPADYFSGLAGRVLRKGDTPIEAWGTVAARLGNKKNRQEFVGSFWFSDRDTNEPGLMDILKQYQQSGGTAPSWREAVAAFRRARHEVERLRAERADAHELTRSLPEAERDQELSLGALNGERQRLATLQRHLTDAQATVHQATQLHWHHQEERAAHAATKPSVLDALFTWGRATRTWYAENERLTAALTIARQQLDTAQHALTVQQEAVRAATEEIARLRWHCNSLNDRVTMLRERMDRARATWGDSFPDSELWAREEDREKTTPWTDAPWNHARSTLFLEALRLHQSFLADQADIMTKNLRAAMDVLQGAVPDNAPPAAVEAAWQSLFFVVPLVSTTFASFDRVFSHLGRESLGWLLIDEAGQAAPQMAVGALWRARRAVVVGDPRQLEPVVTLPFTAQQALRRHFRVQESWLPQRTSAQQLADQTSRYGTYLPGEDDPVWVGSPLRAHRRCDEPMFTISNQVAYDGLMVYSVTDRDAPFPDITPPPRTTPPGSKWINVVSTESQGHWIPAEGTELRRVLTSLRDACGILLDQIFVISPFRDVAVQIDRLCREPAFHGLRGGTIHTAQGKEADVVIFVLGGDPARPGAKSWAAQKPNLVNVAVSRARRRLYVIGNHREWSRHRHFDVLAAHLPCTDPRPPHDL</sequence>
<dbReference type="InterPro" id="IPR041679">
    <property type="entry name" value="DNA2/NAM7-like_C"/>
</dbReference>
<dbReference type="Pfam" id="PF13087">
    <property type="entry name" value="AAA_12"/>
    <property type="match status" value="1"/>
</dbReference>
<keyword evidence="2" id="KW-0547">Nucleotide-binding</keyword>
<dbReference type="InterPro" id="IPR050534">
    <property type="entry name" value="Coronavir_polyprotein_1ab"/>
</dbReference>
<evidence type="ECO:0000256" key="2">
    <source>
        <dbReference type="ARBA" id="ARBA00022741"/>
    </source>
</evidence>
<evidence type="ECO:0000313" key="9">
    <source>
        <dbReference type="EMBL" id="TYC15948.1"/>
    </source>
</evidence>
<reference evidence="9 10" key="1">
    <citation type="submission" date="2019-08" db="EMBL/GenBank/DDBJ databases">
        <title>Actinomadura sp. nov. CYP1-5 isolated from mountain soil.</title>
        <authorList>
            <person name="Songsumanus A."/>
            <person name="Kuncharoen N."/>
            <person name="Kudo T."/>
            <person name="Yuki M."/>
            <person name="Igarashi Y."/>
            <person name="Tanasupawat S."/>
        </authorList>
    </citation>
    <scope>NUCLEOTIDE SEQUENCE [LARGE SCALE GENOMIC DNA]</scope>
    <source>
        <strain evidence="9 10">GKU157</strain>
    </source>
</reference>
<keyword evidence="6" id="KW-0175">Coiled coil</keyword>
<organism evidence="9 10">
    <name type="scientific">Actinomadura syzygii</name>
    <dbReference type="NCBI Taxonomy" id="1427538"/>
    <lineage>
        <taxon>Bacteria</taxon>
        <taxon>Bacillati</taxon>
        <taxon>Actinomycetota</taxon>
        <taxon>Actinomycetes</taxon>
        <taxon>Streptosporangiales</taxon>
        <taxon>Thermomonosporaceae</taxon>
        <taxon>Actinomadura</taxon>
    </lineage>
</organism>
<protein>
    <submittedName>
        <fullName evidence="9">Damage-inducible protein</fullName>
    </submittedName>
</protein>
<dbReference type="Pfam" id="PF13086">
    <property type="entry name" value="AAA_11"/>
    <property type="match status" value="1"/>
</dbReference>
<comment type="caution">
    <text evidence="9">The sequence shown here is derived from an EMBL/GenBank/DDBJ whole genome shotgun (WGS) entry which is preliminary data.</text>
</comment>
<evidence type="ECO:0000256" key="3">
    <source>
        <dbReference type="ARBA" id="ARBA00022801"/>
    </source>
</evidence>
<feature type="domain" description="DNA2/NAM7 helicase-like C-terminal" evidence="8">
    <location>
        <begin position="938"/>
        <end position="1042"/>
    </location>
</feature>
<feature type="coiled-coil region" evidence="6">
    <location>
        <begin position="606"/>
        <end position="668"/>
    </location>
</feature>
<dbReference type="OrthoDB" id="9757917at2"/>
<evidence type="ECO:0000259" key="8">
    <source>
        <dbReference type="Pfam" id="PF13087"/>
    </source>
</evidence>
<evidence type="ECO:0000256" key="6">
    <source>
        <dbReference type="SAM" id="Coils"/>
    </source>
</evidence>
<gene>
    <name evidence="9" type="ORF">FXF65_11465</name>
</gene>
<evidence type="ECO:0000313" key="10">
    <source>
        <dbReference type="Proteomes" id="UP000322634"/>
    </source>
</evidence>
<dbReference type="Gene3D" id="3.40.50.300">
    <property type="entry name" value="P-loop containing nucleotide triphosphate hydrolases"/>
    <property type="match status" value="2"/>
</dbReference>
<dbReference type="GO" id="GO:0016787">
    <property type="term" value="F:hydrolase activity"/>
    <property type="evidence" value="ECO:0007669"/>
    <property type="project" value="UniProtKB-KW"/>
</dbReference>
<dbReference type="Proteomes" id="UP000322634">
    <property type="component" value="Unassembled WGS sequence"/>
</dbReference>
<dbReference type="EMBL" id="VSFF01000004">
    <property type="protein sequence ID" value="TYC15948.1"/>
    <property type="molecule type" value="Genomic_DNA"/>
</dbReference>
<keyword evidence="5" id="KW-0067">ATP-binding</keyword>